<accession>A0A944GRN6</accession>
<protein>
    <submittedName>
        <fullName evidence="2">MBL fold metallo-hydrolase</fullName>
    </submittedName>
</protein>
<dbReference type="Gene3D" id="3.60.15.10">
    <property type="entry name" value="Ribonuclease Z/Hydroxyacylglutathione hydrolase-like"/>
    <property type="match status" value="1"/>
</dbReference>
<dbReference type="Proteomes" id="UP000705379">
    <property type="component" value="Unassembled WGS sequence"/>
</dbReference>
<organism evidence="2 3">
    <name type="scientific">Roseibium polysiphoniae</name>
    <dbReference type="NCBI Taxonomy" id="2571221"/>
    <lineage>
        <taxon>Bacteria</taxon>
        <taxon>Pseudomonadati</taxon>
        <taxon>Pseudomonadota</taxon>
        <taxon>Alphaproteobacteria</taxon>
        <taxon>Hyphomicrobiales</taxon>
        <taxon>Stappiaceae</taxon>
        <taxon>Roseibium</taxon>
    </lineage>
</organism>
<dbReference type="PANTHER" id="PTHR42663">
    <property type="entry name" value="HYDROLASE C777.06C-RELATED-RELATED"/>
    <property type="match status" value="1"/>
</dbReference>
<dbReference type="PANTHER" id="PTHR42663:SF6">
    <property type="entry name" value="HYDROLASE C777.06C-RELATED"/>
    <property type="match status" value="1"/>
</dbReference>
<gene>
    <name evidence="2" type="ORF">DYI23_04215</name>
</gene>
<reference evidence="2" key="2">
    <citation type="journal article" date="2021" name="Microorganisms">
        <title>Bacterial Dimethylsulfoniopropionate Biosynthesis in the East China Sea.</title>
        <authorList>
            <person name="Liu J."/>
            <person name="Zhang Y."/>
            <person name="Liu J."/>
            <person name="Zhong H."/>
            <person name="Williams B.T."/>
            <person name="Zheng Y."/>
            <person name="Curson A.R.J."/>
            <person name="Sun C."/>
            <person name="Sun H."/>
            <person name="Song D."/>
            <person name="Wagner Mackenzie B."/>
            <person name="Bermejo Martinez A."/>
            <person name="Todd J.D."/>
            <person name="Zhang X.H."/>
        </authorList>
    </citation>
    <scope>NUCLEOTIDE SEQUENCE</scope>
    <source>
        <strain evidence="2">AESS21</strain>
    </source>
</reference>
<reference evidence="2" key="1">
    <citation type="submission" date="2018-08" db="EMBL/GenBank/DDBJ databases">
        <authorList>
            <person name="Jin W."/>
            <person name="Wang H."/>
            <person name="Yang Y."/>
            <person name="Li M."/>
            <person name="Liu J."/>
        </authorList>
    </citation>
    <scope>NUCLEOTIDE SEQUENCE</scope>
    <source>
        <strain evidence="2">AESS21</strain>
    </source>
</reference>
<evidence type="ECO:0000313" key="3">
    <source>
        <dbReference type="Proteomes" id="UP000705379"/>
    </source>
</evidence>
<dbReference type="SMART" id="SM00849">
    <property type="entry name" value="Lactamase_B"/>
    <property type="match status" value="1"/>
</dbReference>
<proteinExistence type="predicted"/>
<evidence type="ECO:0000259" key="1">
    <source>
        <dbReference type="SMART" id="SM00849"/>
    </source>
</evidence>
<dbReference type="CDD" id="cd16279">
    <property type="entry name" value="metallo-hydrolase-like_MBL-fold"/>
    <property type="match status" value="1"/>
</dbReference>
<dbReference type="AlphaFoldDB" id="A0A944GRN6"/>
<dbReference type="RefSeq" id="WP_213215055.1">
    <property type="nucleotide sequence ID" value="NZ_QTKU01000001.1"/>
</dbReference>
<dbReference type="InterPro" id="IPR001279">
    <property type="entry name" value="Metallo-B-lactamas"/>
</dbReference>
<dbReference type="Pfam" id="PF12706">
    <property type="entry name" value="Lactamase_B_2"/>
    <property type="match status" value="1"/>
</dbReference>
<dbReference type="EMBL" id="QTKU01000001">
    <property type="protein sequence ID" value="MBS8259417.1"/>
    <property type="molecule type" value="Genomic_DNA"/>
</dbReference>
<dbReference type="InterPro" id="IPR036866">
    <property type="entry name" value="RibonucZ/Hydroxyglut_hydro"/>
</dbReference>
<comment type="caution">
    <text evidence="2">The sequence shown here is derived from an EMBL/GenBank/DDBJ whole genome shotgun (WGS) entry which is preliminary data.</text>
</comment>
<evidence type="ECO:0000313" key="2">
    <source>
        <dbReference type="EMBL" id="MBS8259417.1"/>
    </source>
</evidence>
<name>A0A944GRN6_9HYPH</name>
<dbReference type="SUPFAM" id="SSF56281">
    <property type="entry name" value="Metallo-hydrolase/oxidoreductase"/>
    <property type="match status" value="1"/>
</dbReference>
<sequence length="268" mass="29812">MSDTLTVTILGCGSSGGVPRIGNDWGACDPLNPKNRRLRCSLLVERISTSGKTTVLIDTGPDLRQQMLEHDVQNVDAVLYTHAHADHLHGIDDLRMFAIRYRRKVPVYMDEATHVRAQSAFGYCFTTPAGSSYPPILERLPLADQKTVTIVGEGGPIDLLPIEVQHGDIKSLGFRFENIAYLPDVSDIPLSARGGFEDLDVWILDCLRSDPHPSHFNLDDALAWADDLKPRQTILTDLHNDLDYEQLRSKLPKSIIPGYDGMVLTRTL</sequence>
<feature type="domain" description="Metallo-beta-lactamase" evidence="1">
    <location>
        <begin position="38"/>
        <end position="215"/>
    </location>
</feature>